<accession>A0A0G1RNY3</accession>
<organism evidence="2 3">
    <name type="scientific">candidate division WWE3 bacterium GW2011_GWA1_46_21</name>
    <dbReference type="NCBI Taxonomy" id="1619107"/>
    <lineage>
        <taxon>Bacteria</taxon>
        <taxon>Katanobacteria</taxon>
    </lineage>
</organism>
<feature type="transmembrane region" description="Helical" evidence="1">
    <location>
        <begin position="91"/>
        <end position="109"/>
    </location>
</feature>
<comment type="caution">
    <text evidence="2">The sequence shown here is derived from an EMBL/GenBank/DDBJ whole genome shotgun (WGS) entry which is preliminary data.</text>
</comment>
<evidence type="ECO:0000313" key="2">
    <source>
        <dbReference type="EMBL" id="KKU31663.1"/>
    </source>
</evidence>
<gene>
    <name evidence="2" type="ORF">UX44_C0004G0027</name>
</gene>
<keyword evidence="1" id="KW-0472">Membrane</keyword>
<feature type="transmembrane region" description="Helical" evidence="1">
    <location>
        <begin position="60"/>
        <end position="79"/>
    </location>
</feature>
<reference evidence="2 3" key="1">
    <citation type="journal article" date="2015" name="Nature">
        <title>rRNA introns, odd ribosomes, and small enigmatic genomes across a large radiation of phyla.</title>
        <authorList>
            <person name="Brown C.T."/>
            <person name="Hug L.A."/>
            <person name="Thomas B.C."/>
            <person name="Sharon I."/>
            <person name="Castelle C.J."/>
            <person name="Singh A."/>
            <person name="Wilkins M.J."/>
            <person name="Williams K.H."/>
            <person name="Banfield J.F."/>
        </authorList>
    </citation>
    <scope>NUCLEOTIDE SEQUENCE [LARGE SCALE GENOMIC DNA]</scope>
</reference>
<feature type="non-terminal residue" evidence="2">
    <location>
        <position position="1"/>
    </location>
</feature>
<proteinExistence type="predicted"/>
<sequence length="120" mass="12679">VAELSTSFAELYISFLPTAPNTHASLVNALCAFTRSWKAPFALSHAACASNCVISDGTSVSLSIATFVCIAVCIAGVTVKIKNSDKTKTPVRYSAFLISVFFSLLTDAMDVMPVTCSLMS</sequence>
<name>A0A0G1RNY3_UNCKA</name>
<dbReference type="EMBL" id="LCMF01000004">
    <property type="protein sequence ID" value="KKU31663.1"/>
    <property type="molecule type" value="Genomic_DNA"/>
</dbReference>
<dbReference type="AlphaFoldDB" id="A0A0G1RNY3"/>
<evidence type="ECO:0000256" key="1">
    <source>
        <dbReference type="SAM" id="Phobius"/>
    </source>
</evidence>
<dbReference type="Proteomes" id="UP000034732">
    <property type="component" value="Unassembled WGS sequence"/>
</dbReference>
<protein>
    <submittedName>
        <fullName evidence="2">Uncharacterized protein</fullName>
    </submittedName>
</protein>
<keyword evidence="1" id="KW-1133">Transmembrane helix</keyword>
<evidence type="ECO:0000313" key="3">
    <source>
        <dbReference type="Proteomes" id="UP000034732"/>
    </source>
</evidence>
<keyword evidence="1" id="KW-0812">Transmembrane</keyword>